<dbReference type="EMBL" id="JAVDQS010000005">
    <property type="protein sequence ID" value="MDR6405349.1"/>
    <property type="molecule type" value="Genomic_DNA"/>
</dbReference>
<dbReference type="CDD" id="cd11579">
    <property type="entry name" value="Glyco_tran_WbsX"/>
    <property type="match status" value="1"/>
</dbReference>
<proteinExistence type="predicted"/>
<evidence type="ECO:0008006" key="3">
    <source>
        <dbReference type="Google" id="ProtNLM"/>
    </source>
</evidence>
<dbReference type="Gene3D" id="3.20.20.80">
    <property type="entry name" value="Glycosidases"/>
    <property type="match status" value="1"/>
</dbReference>
<reference evidence="1 2" key="1">
    <citation type="submission" date="2023-07" db="EMBL/GenBank/DDBJ databases">
        <title>Sorghum-associated microbial communities from plants grown in Nebraska, USA.</title>
        <authorList>
            <person name="Schachtman D."/>
        </authorList>
    </citation>
    <scope>NUCLEOTIDE SEQUENCE [LARGE SCALE GENOMIC DNA]</scope>
    <source>
        <strain evidence="1 2">DS1709</strain>
    </source>
</reference>
<dbReference type="InterPro" id="IPR032719">
    <property type="entry name" value="WbsX"/>
</dbReference>
<comment type="caution">
    <text evidence="1">The sequence shown here is derived from an EMBL/GenBank/DDBJ whole genome shotgun (WGS) entry which is preliminary data.</text>
</comment>
<dbReference type="PANTHER" id="PTHR41244:SF1">
    <property type="entry name" value="GLYCOSYLTRANSFERASE"/>
    <property type="match status" value="1"/>
</dbReference>
<name>A0ABU1LF82_9FLAO</name>
<organism evidence="1 2">
    <name type="scientific">Chryseobacterium geocarposphaerae</name>
    <dbReference type="NCBI Taxonomy" id="1416776"/>
    <lineage>
        <taxon>Bacteria</taxon>
        <taxon>Pseudomonadati</taxon>
        <taxon>Bacteroidota</taxon>
        <taxon>Flavobacteriia</taxon>
        <taxon>Flavobacteriales</taxon>
        <taxon>Weeksellaceae</taxon>
        <taxon>Chryseobacterium group</taxon>
        <taxon>Chryseobacterium</taxon>
    </lineage>
</organism>
<dbReference type="Pfam" id="PF14307">
    <property type="entry name" value="Glyco_tran_WbsX"/>
    <property type="match status" value="1"/>
</dbReference>
<evidence type="ECO:0000313" key="2">
    <source>
        <dbReference type="Proteomes" id="UP001184853"/>
    </source>
</evidence>
<keyword evidence="2" id="KW-1185">Reference proteome</keyword>
<protein>
    <recommendedName>
        <fullName evidence="3">Glycosyl transferase family WbsX</fullName>
    </recommendedName>
</protein>
<sequence length="388" mass="46616">MKLRPIAIHLPQFHPFPENDEWWGKGFTEWTNVTKAKPLYEGHDQPQLPTDLGFYDLRLADCRLEQEKLAREYGFYGFCYYHYWFNGKLLMERPLEEKLKNPEEDFPFMLCWANENWTRVWDGGENNILMEQNYEDLPDHIAHINYLIPFFKDERYIKIDGKAVFAVYRSTKIPDFDKIAQMWKDEARKHDVELYITRIESFGERGAEFITENIDASIEFQPHSGLKVLGDVKKERALEVKQNFKSLRDEISIQTIKQSYDHWTKKLKMKNEQQPVQLDGSIVEYSDFVDADIEFHKKEKLDHKFYRCVCPGFDNSPRKSKNYFILKDSTPEKFKYWLEEKVKTFEPYSEEENLFFINAWNEWAEGNYLEPSRTWGRKYLEVVKDVFK</sequence>
<dbReference type="RefSeq" id="WP_115982715.1">
    <property type="nucleotide sequence ID" value="NZ_JAVDQS010000005.1"/>
</dbReference>
<dbReference type="Proteomes" id="UP001184853">
    <property type="component" value="Unassembled WGS sequence"/>
</dbReference>
<dbReference type="PANTHER" id="PTHR41244">
    <property type="entry name" value="RHAMNAN SYNTHESIS F"/>
    <property type="match status" value="1"/>
</dbReference>
<gene>
    <name evidence="1" type="ORF">J2781_002278</name>
</gene>
<evidence type="ECO:0000313" key="1">
    <source>
        <dbReference type="EMBL" id="MDR6405349.1"/>
    </source>
</evidence>
<accession>A0ABU1LF82</accession>